<evidence type="ECO:0000256" key="8">
    <source>
        <dbReference type="ARBA" id="ARBA00023163"/>
    </source>
</evidence>
<comment type="similarity">
    <text evidence="2">Belongs to the nuclear hormone receptor family. NR1 subfamily.</text>
</comment>
<dbReference type="InterPro" id="IPR013088">
    <property type="entry name" value="Znf_NHR/GATA"/>
</dbReference>
<evidence type="ECO:0000256" key="1">
    <source>
        <dbReference type="ARBA" id="ARBA00004123"/>
    </source>
</evidence>
<evidence type="ECO:0000256" key="2">
    <source>
        <dbReference type="ARBA" id="ARBA00008092"/>
    </source>
</evidence>
<dbReference type="VEuPathDB" id="VectorBase:GPAI011448"/>
<keyword evidence="4" id="KW-0863">Zinc-finger</keyword>
<dbReference type="PRINTS" id="PR00047">
    <property type="entry name" value="STROIDFINGER"/>
</dbReference>
<dbReference type="GO" id="GO:0030154">
    <property type="term" value="P:cell differentiation"/>
    <property type="evidence" value="ECO:0007669"/>
    <property type="project" value="TreeGrafter"/>
</dbReference>
<evidence type="ECO:0000313" key="13">
    <source>
        <dbReference type="EnsemblMetazoa" id="GPAI011448-PA"/>
    </source>
</evidence>
<dbReference type="PANTHER" id="PTHR24082">
    <property type="entry name" value="NUCLEAR HORMONE RECEPTOR"/>
    <property type="match status" value="1"/>
</dbReference>
<reference evidence="14" key="1">
    <citation type="submission" date="2014-03" db="EMBL/GenBank/DDBJ databases">
        <authorList>
            <person name="Aksoy S."/>
            <person name="Warren W."/>
            <person name="Wilson R.K."/>
        </authorList>
    </citation>
    <scope>NUCLEOTIDE SEQUENCE [LARGE SCALE GENOMIC DNA]</scope>
    <source>
        <strain evidence="14">IAEA</strain>
    </source>
</reference>
<feature type="compositionally biased region" description="Low complexity" evidence="11">
    <location>
        <begin position="246"/>
        <end position="267"/>
    </location>
</feature>
<keyword evidence="6" id="KW-0805">Transcription regulation</keyword>
<keyword evidence="8" id="KW-0804">Transcription</keyword>
<evidence type="ECO:0000313" key="14">
    <source>
        <dbReference type="Proteomes" id="UP000092445"/>
    </source>
</evidence>
<evidence type="ECO:0000256" key="11">
    <source>
        <dbReference type="SAM" id="MobiDB-lite"/>
    </source>
</evidence>
<dbReference type="GO" id="GO:0000978">
    <property type="term" value="F:RNA polymerase II cis-regulatory region sequence-specific DNA binding"/>
    <property type="evidence" value="ECO:0007669"/>
    <property type="project" value="TreeGrafter"/>
</dbReference>
<feature type="region of interest" description="Disordered" evidence="11">
    <location>
        <begin position="241"/>
        <end position="268"/>
    </location>
</feature>
<dbReference type="GO" id="GO:0009755">
    <property type="term" value="P:hormone-mediated signaling pathway"/>
    <property type="evidence" value="ECO:0007669"/>
    <property type="project" value="TreeGrafter"/>
</dbReference>
<protein>
    <recommendedName>
        <fullName evidence="12">Nuclear receptor domain-containing protein</fullName>
    </recommendedName>
</protein>
<dbReference type="AlphaFoldDB" id="A0A1A9ZDL8"/>
<comment type="subcellular location">
    <subcellularLocation>
        <location evidence="1">Nucleus</location>
    </subcellularLocation>
</comment>
<dbReference type="GO" id="GO:0008270">
    <property type="term" value="F:zinc ion binding"/>
    <property type="evidence" value="ECO:0007669"/>
    <property type="project" value="UniProtKB-KW"/>
</dbReference>
<evidence type="ECO:0000256" key="9">
    <source>
        <dbReference type="ARBA" id="ARBA00023170"/>
    </source>
</evidence>
<dbReference type="Pfam" id="PF00105">
    <property type="entry name" value="zf-C4"/>
    <property type="match status" value="1"/>
</dbReference>
<dbReference type="Gene3D" id="3.30.50.10">
    <property type="entry name" value="Erythroid Transcription Factor GATA-1, subunit A"/>
    <property type="match status" value="1"/>
</dbReference>
<evidence type="ECO:0000256" key="6">
    <source>
        <dbReference type="ARBA" id="ARBA00023015"/>
    </source>
</evidence>
<dbReference type="InterPro" id="IPR001628">
    <property type="entry name" value="Znf_hrmn_rcpt"/>
</dbReference>
<dbReference type="GO" id="GO:0045944">
    <property type="term" value="P:positive regulation of transcription by RNA polymerase II"/>
    <property type="evidence" value="ECO:0007669"/>
    <property type="project" value="TreeGrafter"/>
</dbReference>
<dbReference type="InterPro" id="IPR050234">
    <property type="entry name" value="Nuclear_hormone_rcpt_NR1"/>
</dbReference>
<keyword evidence="9" id="KW-0675">Receptor</keyword>
<dbReference type="GO" id="GO:0005634">
    <property type="term" value="C:nucleus"/>
    <property type="evidence" value="ECO:0007669"/>
    <property type="project" value="UniProtKB-SubCell"/>
</dbReference>
<proteinExistence type="inferred from homology"/>
<dbReference type="Proteomes" id="UP000092445">
    <property type="component" value="Unassembled WGS sequence"/>
</dbReference>
<evidence type="ECO:0000256" key="4">
    <source>
        <dbReference type="ARBA" id="ARBA00022771"/>
    </source>
</evidence>
<evidence type="ECO:0000259" key="12">
    <source>
        <dbReference type="PROSITE" id="PS51030"/>
    </source>
</evidence>
<dbReference type="EnsemblMetazoa" id="GPAI011448-RA">
    <property type="protein sequence ID" value="GPAI011448-PA"/>
    <property type="gene ID" value="GPAI011448"/>
</dbReference>
<reference evidence="13" key="2">
    <citation type="submission" date="2020-05" db="UniProtKB">
        <authorList>
            <consortium name="EnsemblMetazoa"/>
        </authorList>
    </citation>
    <scope>IDENTIFICATION</scope>
    <source>
        <strain evidence="13">IAEA</strain>
    </source>
</reference>
<evidence type="ECO:0000256" key="7">
    <source>
        <dbReference type="ARBA" id="ARBA00023125"/>
    </source>
</evidence>
<feature type="domain" description="Nuclear receptor" evidence="12">
    <location>
        <begin position="304"/>
        <end position="332"/>
    </location>
</feature>
<name>A0A1A9ZDL8_GLOPL</name>
<keyword evidence="10" id="KW-0539">Nucleus</keyword>
<accession>A0A1A9ZDL8</accession>
<sequence length="332" mass="35630">MKLLMSADSSDSHLTSSSVVIGETTSKSAKISVICHMSQQVEINQTIKPEIEGTHASSTTAPSPQLIVGHSHLENALKLPPNTSGSTYYESTKLLTNPSHIPNGDSERAEDCVVNYPNVAYKRECLTPSNRLITYMRPCATSTTNTSEAIAPGTELDTVPTDASACSPSSTVPKHINSNTSSIIFMPNVNNNSLLLSQGIQPPPPPPPLPTAGQIPLNNINLLSYPTNTHCSTTHTNVHLKRNKNSDTNNSNNNNNNNNNSNVVTTTDGHRNLDYIKSYPVMDTTVASSIKGEPELNIEFDGTTVLCRVCGDKASGFHYGVHSCEGCKVSIL</sequence>
<dbReference type="GO" id="GO:0000122">
    <property type="term" value="P:negative regulation of transcription by RNA polymerase II"/>
    <property type="evidence" value="ECO:0007669"/>
    <property type="project" value="TreeGrafter"/>
</dbReference>
<dbReference type="SUPFAM" id="SSF57716">
    <property type="entry name" value="Glucocorticoid receptor-like (DNA-binding domain)"/>
    <property type="match status" value="1"/>
</dbReference>
<dbReference type="GO" id="GO:0004879">
    <property type="term" value="F:nuclear receptor activity"/>
    <property type="evidence" value="ECO:0007669"/>
    <property type="project" value="TreeGrafter"/>
</dbReference>
<evidence type="ECO:0000256" key="10">
    <source>
        <dbReference type="ARBA" id="ARBA00023242"/>
    </source>
</evidence>
<keyword evidence="7" id="KW-0238">DNA-binding</keyword>
<evidence type="ECO:0000256" key="5">
    <source>
        <dbReference type="ARBA" id="ARBA00022833"/>
    </source>
</evidence>
<dbReference type="STRING" id="7398.A0A1A9ZDL8"/>
<dbReference type="PROSITE" id="PS51030">
    <property type="entry name" value="NUCLEAR_REC_DBD_2"/>
    <property type="match status" value="1"/>
</dbReference>
<keyword evidence="14" id="KW-1185">Reference proteome</keyword>
<keyword evidence="3" id="KW-0479">Metal-binding</keyword>
<dbReference type="PANTHER" id="PTHR24082:SF473">
    <property type="entry name" value="ECDYSONE-INDUCED PROTEIN 75B, ISOFORM B"/>
    <property type="match status" value="1"/>
</dbReference>
<evidence type="ECO:0000256" key="3">
    <source>
        <dbReference type="ARBA" id="ARBA00022723"/>
    </source>
</evidence>
<organism evidence="13 14">
    <name type="scientific">Glossina pallidipes</name>
    <name type="common">Tsetse fly</name>
    <dbReference type="NCBI Taxonomy" id="7398"/>
    <lineage>
        <taxon>Eukaryota</taxon>
        <taxon>Metazoa</taxon>
        <taxon>Ecdysozoa</taxon>
        <taxon>Arthropoda</taxon>
        <taxon>Hexapoda</taxon>
        <taxon>Insecta</taxon>
        <taxon>Pterygota</taxon>
        <taxon>Neoptera</taxon>
        <taxon>Endopterygota</taxon>
        <taxon>Diptera</taxon>
        <taxon>Brachycera</taxon>
        <taxon>Muscomorpha</taxon>
        <taxon>Hippoboscoidea</taxon>
        <taxon>Glossinidae</taxon>
        <taxon>Glossina</taxon>
    </lineage>
</organism>
<keyword evidence="5" id="KW-0862">Zinc</keyword>